<keyword evidence="7" id="KW-0479">Metal-binding</keyword>
<dbReference type="SUPFAM" id="SSF52518">
    <property type="entry name" value="Thiamin diphosphate-binding fold (THDP-binding)"/>
    <property type="match status" value="2"/>
</dbReference>
<gene>
    <name evidence="14" type="ORF">C2S_12300</name>
</gene>
<dbReference type="FunFam" id="3.40.50.970:FF:000003">
    <property type="entry name" value="Transketolase"/>
    <property type="match status" value="1"/>
</dbReference>
<dbReference type="InterPro" id="IPR033247">
    <property type="entry name" value="Transketolase_fam"/>
</dbReference>
<dbReference type="InterPro" id="IPR049557">
    <property type="entry name" value="Transketolase_CS"/>
</dbReference>
<comment type="cofactor">
    <cofactor evidence="2">
        <name>Mg(2+)</name>
        <dbReference type="ChEBI" id="CHEBI:18420"/>
    </cofactor>
</comment>
<evidence type="ECO:0000256" key="2">
    <source>
        <dbReference type="ARBA" id="ARBA00001946"/>
    </source>
</evidence>
<keyword evidence="9" id="KW-0786">Thiamine pyrophosphate</keyword>
<dbReference type="Pfam" id="PF22613">
    <property type="entry name" value="Transketolase_C_1"/>
    <property type="match status" value="1"/>
</dbReference>
<comment type="similarity">
    <text evidence="4">Belongs to the transketolase family.</text>
</comment>
<dbReference type="Pfam" id="PF00172">
    <property type="entry name" value="Zn_clus"/>
    <property type="match status" value="1"/>
</dbReference>
<dbReference type="GO" id="GO:0008270">
    <property type="term" value="F:zinc ion binding"/>
    <property type="evidence" value="ECO:0007669"/>
    <property type="project" value="InterPro"/>
</dbReference>
<proteinExistence type="inferred from homology"/>
<dbReference type="InterPro" id="IPR036864">
    <property type="entry name" value="Zn2-C6_fun-type_DNA-bd_sf"/>
</dbReference>
<comment type="cofactor">
    <cofactor evidence="3">
        <name>thiamine diphosphate</name>
        <dbReference type="ChEBI" id="CHEBI:58937"/>
    </cofactor>
</comment>
<accession>A0A9Q9UGV3</accession>
<dbReference type="GO" id="GO:0005829">
    <property type="term" value="C:cytosol"/>
    <property type="evidence" value="ECO:0007669"/>
    <property type="project" value="TreeGrafter"/>
</dbReference>
<evidence type="ECO:0000256" key="12">
    <source>
        <dbReference type="SAM" id="MobiDB-lite"/>
    </source>
</evidence>
<keyword evidence="6" id="KW-0808">Transferase</keyword>
<sequence length="1376" mass="151749">MAPTLELNERASVEKILVKSLPKNGTTSTAGFKLESSEKHDRVLKVFRAFIADLCQQFNGGHPGSAMGMAAIGIALYKYVMRYSPNNCEYFNRDRFVLSNGHACLWQYLFMHLVGVKSMTLEQLKSYHSTKTDSLCPGHPEIENEGVEVTTGPLGQGVANAVGLAMATKNLAATYNKPGFELVNNMTWCMIGDACLQEGVGLEAVSLAGHWRLNNLCIIYDNNSITCDGTADVANTEDINAKMEATGWNVLNVFDGDSDVAGIVNALIAARSSDKPTFINIRTTIGFGSTAAGSAKTHGAALGADDVANIKKSFGLDLNEHFHIPQDVYDLFTDVRVRGDAYEAEWLQIVQRYKQEDPVLGTEFGLRVSGKMPDDWTKCIPSRSELPVEPTSSRKSAGIVTNILGERIKSFLVGTADLTPSCHVAFNNKVDFQSPDLRTACGLNGNYSGRYIHYGIREHAMCAISNGLAAFNKGTFIPMTSSFFMFYLYAAPAVRMAALQGLQQIHIATHDSIGTGEDGPTHQPIALPALYRAMPNTLYIRPCDSEEVAGAFIAAIQATETPTIISLSRQNLTQFPRHSSREGVSMGAYVFVEADGDDFDVTLIGVGSEMGLTMQAKDVLLKEHGIKSRVVSFPCPRLFEQQSRQYKQSVLKPRSGKPTVVIEAYAANGWERYADASMSMRRFGKSLPSKATYEYFGFQPHNIATKIRGLVEEFKRDGIETLRGDFRDLNGSLGVGLDLTCRRRRVKCDEGKPSCIQCSKSARECTYGQPQRGLVQADQDTPEEADVRGDTIPGASYTENSETGGLSAAHQTRDAENDRPSIEGTTSYQDDFQVLVEPSGTFQLHDSGDTPQDDQSEKTSDGILPNIDFDLAASPLARSQVSLLNISPFEWYDLLAQDAISQIQRLNNASNGEPRWNFDESTLSRRQSPVPRSIDTDSYTQDRHGSGLGVSVVDNDAADKPWNTLESIQLSPADLRFFRYYTEIVGPILDLFDQARHFTNVVPHLALRNSGLLKAILAVAAKHMSLGVKVGQPQSHGGTSSEGSSSSPEGTTGSSQQAEQSQIPAHMATRYYYETLQYLSHTLLYPSYAESHEILATAIMISTYEMFDAGGTSTSGNWERHLRGAFWIQRSQDNDGESVDGLRRAVWWAWLRQDIWAAFRAGRPTLTIWRPKKRLEDLDSDELATRMVYICAKCVEFAALDKTSPSQDIQQKIEHGDRLLQALENWYRVLPPSYKPVMVTTEPNIINRASSTSESQTRFQPIWFHPPNHAGAMQMYHFSKAIVLLNQPSTGGLNAYRQRQKALNESLHMVCSIANTCQKGEPAMAFVNVQAIFAVGQCVQMPEKQAALLDTLDRMLEISKFPAAGLVADLKRMCQE</sequence>
<dbReference type="PANTHER" id="PTHR43522:SF6">
    <property type="entry name" value="TRANSKETOLASE-LIKE PYRIMIDINE-BINDING DOMAIN-CONTAINING PROTEIN-RELATED"/>
    <property type="match status" value="1"/>
</dbReference>
<evidence type="ECO:0000256" key="10">
    <source>
        <dbReference type="ARBA" id="ARBA00023242"/>
    </source>
</evidence>
<dbReference type="Gene3D" id="3.40.50.920">
    <property type="match status" value="1"/>
</dbReference>
<comment type="catalytic activity">
    <reaction evidence="11">
        <text>D-sedoheptulose 7-phosphate + D-glyceraldehyde 3-phosphate = aldehydo-D-ribose 5-phosphate + D-xylulose 5-phosphate</text>
        <dbReference type="Rhea" id="RHEA:10508"/>
        <dbReference type="ChEBI" id="CHEBI:57483"/>
        <dbReference type="ChEBI" id="CHEBI:57737"/>
        <dbReference type="ChEBI" id="CHEBI:58273"/>
        <dbReference type="ChEBI" id="CHEBI:59776"/>
        <dbReference type="EC" id="2.2.1.1"/>
    </reaction>
</comment>
<evidence type="ECO:0000259" key="13">
    <source>
        <dbReference type="PROSITE" id="PS50048"/>
    </source>
</evidence>
<dbReference type="EC" id="2.2.1.1" evidence="5"/>
<evidence type="ECO:0000256" key="4">
    <source>
        <dbReference type="ARBA" id="ARBA00007131"/>
    </source>
</evidence>
<feature type="domain" description="Zn(2)-C6 fungal-type" evidence="13">
    <location>
        <begin position="741"/>
        <end position="767"/>
    </location>
</feature>
<dbReference type="SUPFAM" id="SSF57701">
    <property type="entry name" value="Zn2/Cys6 DNA-binding domain"/>
    <property type="match status" value="1"/>
</dbReference>
<evidence type="ECO:0000256" key="7">
    <source>
        <dbReference type="ARBA" id="ARBA00022723"/>
    </source>
</evidence>
<dbReference type="Pfam" id="PF11951">
    <property type="entry name" value="Fungal_trans_2"/>
    <property type="match status" value="1"/>
</dbReference>
<dbReference type="InterPro" id="IPR005475">
    <property type="entry name" value="Transketolase-like_Pyr-bd"/>
</dbReference>
<dbReference type="Gene3D" id="3.40.50.970">
    <property type="match status" value="2"/>
</dbReference>
<dbReference type="Pfam" id="PF00456">
    <property type="entry name" value="Transketolase_N"/>
    <property type="match status" value="1"/>
</dbReference>
<dbReference type="GO" id="GO:0004802">
    <property type="term" value="F:transketolase activity"/>
    <property type="evidence" value="ECO:0007669"/>
    <property type="project" value="UniProtKB-EC"/>
</dbReference>
<dbReference type="FunFam" id="3.40.50.970:FF:000004">
    <property type="entry name" value="Transketolase"/>
    <property type="match status" value="1"/>
</dbReference>
<dbReference type="InterPro" id="IPR021858">
    <property type="entry name" value="Fun_TF"/>
</dbReference>
<dbReference type="CDD" id="cd07033">
    <property type="entry name" value="TPP_PYR_DXS_TK_like"/>
    <property type="match status" value="1"/>
</dbReference>
<dbReference type="PANTHER" id="PTHR43522">
    <property type="entry name" value="TRANSKETOLASE"/>
    <property type="match status" value="1"/>
</dbReference>
<organism evidence="14 15">
    <name type="scientific">Fusarium fujikuroi</name>
    <name type="common">Bakanae and foot rot disease fungus</name>
    <name type="synonym">Gibberella fujikuroi</name>
    <dbReference type="NCBI Taxonomy" id="5127"/>
    <lineage>
        <taxon>Eukaryota</taxon>
        <taxon>Fungi</taxon>
        <taxon>Dikarya</taxon>
        <taxon>Ascomycota</taxon>
        <taxon>Pezizomycotina</taxon>
        <taxon>Sordariomycetes</taxon>
        <taxon>Hypocreomycetidae</taxon>
        <taxon>Hypocreales</taxon>
        <taxon>Nectriaceae</taxon>
        <taxon>Fusarium</taxon>
        <taxon>Fusarium fujikuroi species complex</taxon>
    </lineage>
</organism>
<dbReference type="GO" id="GO:0005634">
    <property type="term" value="C:nucleus"/>
    <property type="evidence" value="ECO:0007669"/>
    <property type="project" value="TreeGrafter"/>
</dbReference>
<dbReference type="CDD" id="cd02012">
    <property type="entry name" value="TPP_TK"/>
    <property type="match status" value="1"/>
</dbReference>
<feature type="compositionally biased region" description="Low complexity" evidence="12">
    <location>
        <begin position="1035"/>
        <end position="1055"/>
    </location>
</feature>
<name>A0A9Q9UGV3_FUSFU</name>
<evidence type="ECO:0000256" key="3">
    <source>
        <dbReference type="ARBA" id="ARBA00001964"/>
    </source>
</evidence>
<evidence type="ECO:0000313" key="14">
    <source>
        <dbReference type="EMBL" id="VTT82055.1"/>
    </source>
</evidence>
<dbReference type="GO" id="GO:0000981">
    <property type="term" value="F:DNA-binding transcription factor activity, RNA polymerase II-specific"/>
    <property type="evidence" value="ECO:0007669"/>
    <property type="project" value="InterPro"/>
</dbReference>
<feature type="compositionally biased region" description="Basic and acidic residues" evidence="12">
    <location>
        <begin position="811"/>
        <end position="821"/>
    </location>
</feature>
<evidence type="ECO:0000256" key="6">
    <source>
        <dbReference type="ARBA" id="ARBA00022679"/>
    </source>
</evidence>
<dbReference type="InterPro" id="IPR020826">
    <property type="entry name" value="Transketolase_BS"/>
</dbReference>
<feature type="region of interest" description="Disordered" evidence="12">
    <location>
        <begin position="841"/>
        <end position="863"/>
    </location>
</feature>
<dbReference type="InterPro" id="IPR005474">
    <property type="entry name" value="Transketolase_N"/>
</dbReference>
<keyword evidence="8" id="KW-0460">Magnesium</keyword>
<protein>
    <recommendedName>
        <fullName evidence="5">transketolase</fullName>
        <ecNumber evidence="5">2.2.1.1</ecNumber>
    </recommendedName>
</protein>
<dbReference type="EMBL" id="CABFJX010000411">
    <property type="protein sequence ID" value="VTT82055.1"/>
    <property type="molecule type" value="Genomic_DNA"/>
</dbReference>
<dbReference type="CDD" id="cd00067">
    <property type="entry name" value="GAL4"/>
    <property type="match status" value="1"/>
</dbReference>
<dbReference type="InterPro" id="IPR001138">
    <property type="entry name" value="Zn2Cys6_DnaBD"/>
</dbReference>
<dbReference type="InterPro" id="IPR055152">
    <property type="entry name" value="Transketolase-like_C_2"/>
</dbReference>
<dbReference type="InterPro" id="IPR009014">
    <property type="entry name" value="Transketo_C/PFOR_II"/>
</dbReference>
<comment type="caution">
    <text evidence="14">The sequence shown here is derived from an EMBL/GenBank/DDBJ whole genome shotgun (WGS) entry which is preliminary data.</text>
</comment>
<dbReference type="CDD" id="cd12148">
    <property type="entry name" value="fungal_TF_MHR"/>
    <property type="match status" value="1"/>
</dbReference>
<feature type="region of interest" description="Disordered" evidence="12">
    <location>
        <begin position="910"/>
        <end position="952"/>
    </location>
</feature>
<dbReference type="GO" id="GO:0006098">
    <property type="term" value="P:pentose-phosphate shunt"/>
    <property type="evidence" value="ECO:0007669"/>
    <property type="project" value="TreeGrafter"/>
</dbReference>
<dbReference type="InterPro" id="IPR029061">
    <property type="entry name" value="THDP-binding"/>
</dbReference>
<evidence type="ECO:0000256" key="11">
    <source>
        <dbReference type="ARBA" id="ARBA00049473"/>
    </source>
</evidence>
<dbReference type="SUPFAM" id="SSF52922">
    <property type="entry name" value="TK C-terminal domain-like"/>
    <property type="match status" value="1"/>
</dbReference>
<feature type="region of interest" description="Disordered" evidence="12">
    <location>
        <begin position="768"/>
        <end position="825"/>
    </location>
</feature>
<dbReference type="PROSITE" id="PS00801">
    <property type="entry name" value="TRANSKETOLASE_1"/>
    <property type="match status" value="1"/>
</dbReference>
<dbReference type="Pfam" id="PF02779">
    <property type="entry name" value="Transket_pyr"/>
    <property type="match status" value="1"/>
</dbReference>
<feature type="region of interest" description="Disordered" evidence="12">
    <location>
        <begin position="1029"/>
        <end position="1060"/>
    </location>
</feature>
<evidence type="ECO:0000256" key="1">
    <source>
        <dbReference type="ARBA" id="ARBA00001941"/>
    </source>
</evidence>
<reference evidence="14" key="1">
    <citation type="submission" date="2019-05" db="EMBL/GenBank/DDBJ databases">
        <authorList>
            <person name="Piombo E."/>
        </authorList>
    </citation>
    <scope>NUCLEOTIDE SEQUENCE</scope>
    <source>
        <strain evidence="14">C2S</strain>
    </source>
</reference>
<keyword evidence="10" id="KW-0539">Nucleus</keyword>
<dbReference type="FunFam" id="3.40.50.920:FF:000012">
    <property type="entry name" value="Transketolase, variant 1"/>
    <property type="match status" value="1"/>
</dbReference>
<dbReference type="Gene3D" id="4.10.240.10">
    <property type="entry name" value="Zn(2)-C6 fungal-type DNA-binding domain"/>
    <property type="match status" value="1"/>
</dbReference>
<evidence type="ECO:0000256" key="8">
    <source>
        <dbReference type="ARBA" id="ARBA00022842"/>
    </source>
</evidence>
<evidence type="ECO:0000256" key="9">
    <source>
        <dbReference type="ARBA" id="ARBA00023052"/>
    </source>
</evidence>
<comment type="cofactor">
    <cofactor evidence="1">
        <name>Co(2+)</name>
        <dbReference type="ChEBI" id="CHEBI:48828"/>
    </cofactor>
</comment>
<dbReference type="PROSITE" id="PS50048">
    <property type="entry name" value="ZN2_CY6_FUNGAL_2"/>
    <property type="match status" value="1"/>
</dbReference>
<evidence type="ECO:0000256" key="5">
    <source>
        <dbReference type="ARBA" id="ARBA00013152"/>
    </source>
</evidence>
<dbReference type="SMART" id="SM00066">
    <property type="entry name" value="GAL4"/>
    <property type="match status" value="1"/>
</dbReference>
<evidence type="ECO:0000313" key="15">
    <source>
        <dbReference type="Proteomes" id="UP000760494"/>
    </source>
</evidence>
<dbReference type="SMART" id="SM00861">
    <property type="entry name" value="Transket_pyr"/>
    <property type="match status" value="1"/>
</dbReference>
<dbReference type="Proteomes" id="UP000760494">
    <property type="component" value="Unassembled WGS sequence"/>
</dbReference>
<dbReference type="PROSITE" id="PS00802">
    <property type="entry name" value="TRANSKETOLASE_2"/>
    <property type="match status" value="1"/>
</dbReference>